<feature type="region of interest" description="Disordered" evidence="1">
    <location>
        <begin position="93"/>
        <end position="144"/>
    </location>
</feature>
<dbReference type="InterPro" id="IPR036875">
    <property type="entry name" value="Znf_CCHC_sf"/>
</dbReference>
<dbReference type="PANTHER" id="PTHR34222:SF100">
    <property type="entry name" value="CCHC-TYPE DOMAIN-CONTAINING PROTEIN"/>
    <property type="match status" value="1"/>
</dbReference>
<dbReference type="Gene3D" id="4.10.60.10">
    <property type="entry name" value="Zinc finger, CCHC-type"/>
    <property type="match status" value="1"/>
</dbReference>
<accession>A0A8J5G809</accession>
<organism evidence="3 4">
    <name type="scientific">Zingiber officinale</name>
    <name type="common">Ginger</name>
    <name type="synonym">Amomum zingiber</name>
    <dbReference type="NCBI Taxonomy" id="94328"/>
    <lineage>
        <taxon>Eukaryota</taxon>
        <taxon>Viridiplantae</taxon>
        <taxon>Streptophyta</taxon>
        <taxon>Embryophyta</taxon>
        <taxon>Tracheophyta</taxon>
        <taxon>Spermatophyta</taxon>
        <taxon>Magnoliopsida</taxon>
        <taxon>Liliopsida</taxon>
        <taxon>Zingiberales</taxon>
        <taxon>Zingiberaceae</taxon>
        <taxon>Zingiber</taxon>
    </lineage>
</organism>
<dbReference type="GO" id="GO:0008270">
    <property type="term" value="F:zinc ion binding"/>
    <property type="evidence" value="ECO:0007669"/>
    <property type="project" value="InterPro"/>
</dbReference>
<dbReference type="PANTHER" id="PTHR34222">
    <property type="entry name" value="GAG_PRE-INTEGRS DOMAIN-CONTAINING PROTEIN"/>
    <property type="match status" value="1"/>
</dbReference>
<gene>
    <name evidence="3" type="ORF">ZIOFF_034890</name>
</gene>
<dbReference type="AlphaFoldDB" id="A0A8J5G809"/>
<feature type="compositionally biased region" description="Polar residues" evidence="1">
    <location>
        <begin position="100"/>
        <end position="125"/>
    </location>
</feature>
<evidence type="ECO:0000256" key="1">
    <source>
        <dbReference type="SAM" id="MobiDB-lite"/>
    </source>
</evidence>
<evidence type="ECO:0000259" key="2">
    <source>
        <dbReference type="Pfam" id="PF00098"/>
    </source>
</evidence>
<keyword evidence="4" id="KW-1185">Reference proteome</keyword>
<feature type="region of interest" description="Disordered" evidence="1">
    <location>
        <begin position="46"/>
        <end position="69"/>
    </location>
</feature>
<dbReference type="InterPro" id="IPR001878">
    <property type="entry name" value="Znf_CCHC"/>
</dbReference>
<dbReference type="SUPFAM" id="SSF57756">
    <property type="entry name" value="Retrovirus zinc finger-like domains"/>
    <property type="match status" value="1"/>
</dbReference>
<feature type="domain" description="CCHC-type" evidence="2">
    <location>
        <begin position="76"/>
        <end position="91"/>
    </location>
</feature>
<dbReference type="GO" id="GO:0003676">
    <property type="term" value="F:nucleic acid binding"/>
    <property type="evidence" value="ECO:0007669"/>
    <property type="project" value="InterPro"/>
</dbReference>
<evidence type="ECO:0000313" key="3">
    <source>
        <dbReference type="EMBL" id="KAG6502605.1"/>
    </source>
</evidence>
<reference evidence="3 4" key="1">
    <citation type="submission" date="2020-08" db="EMBL/GenBank/DDBJ databases">
        <title>Plant Genome Project.</title>
        <authorList>
            <person name="Zhang R.-G."/>
        </authorList>
    </citation>
    <scope>NUCLEOTIDE SEQUENCE [LARGE SCALE GENOMIC DNA]</scope>
    <source>
        <tissue evidence="3">Rhizome</tissue>
    </source>
</reference>
<protein>
    <recommendedName>
        <fullName evidence="2">CCHC-type domain-containing protein</fullName>
    </recommendedName>
</protein>
<dbReference type="EMBL" id="JACMSC010000010">
    <property type="protein sequence ID" value="KAG6502605.1"/>
    <property type="molecule type" value="Genomic_DNA"/>
</dbReference>
<dbReference type="Proteomes" id="UP000734854">
    <property type="component" value="Unassembled WGS sequence"/>
</dbReference>
<proteinExistence type="predicted"/>
<evidence type="ECO:0000313" key="4">
    <source>
        <dbReference type="Proteomes" id="UP000734854"/>
    </source>
</evidence>
<sequence>MALCDDFEGLRGTILHHSPLPSVDSVVHELLAEEIRLKSQVDKKTIASSTPSVFATPQRSMPHNQSRSTSKVSIDECAYCKEKGHWKSQCPLLLNKGKQHQQQRSQSPPLQHQNASWKSSNQPQSVACPLSESIDPEKSDSRSAKFRAVQFQSSPAFPGKFSLVLEEIELS</sequence>
<comment type="caution">
    <text evidence="3">The sequence shown here is derived from an EMBL/GenBank/DDBJ whole genome shotgun (WGS) entry which is preliminary data.</text>
</comment>
<dbReference type="Pfam" id="PF00098">
    <property type="entry name" value="zf-CCHC"/>
    <property type="match status" value="1"/>
</dbReference>
<name>A0A8J5G809_ZINOF</name>